<proteinExistence type="predicted"/>
<reference evidence="3" key="1">
    <citation type="journal article" date="2010" name="PLoS Negl. Trop. Dis.">
        <title>The genome sequence of Trypanosoma brucei gambiense, causative agent of chronic human african trypanosomiasis.</title>
        <authorList>
            <person name="Jackson A.P."/>
            <person name="Sanders M."/>
            <person name="Berry A."/>
            <person name="McQuillan J."/>
            <person name="Aslett M.A."/>
            <person name="Quail M.A."/>
            <person name="Chukualim B."/>
            <person name="Capewell P."/>
            <person name="MacLeod A."/>
            <person name="Melville S.E."/>
            <person name="Gibson W."/>
            <person name="Barry J.D."/>
            <person name="Berriman M."/>
            <person name="Hertz-Fowler C."/>
        </authorList>
    </citation>
    <scope>NUCLEOTIDE SEQUENCE [LARGE SCALE GENOMIC DNA]</scope>
    <source>
        <strain evidence="3">MHOM/CI/86/DAL972</strain>
    </source>
</reference>
<keyword evidence="1" id="KW-1133">Transmembrane helix</keyword>
<evidence type="ECO:0000313" key="2">
    <source>
        <dbReference type="EMBL" id="CBH12336.1"/>
    </source>
</evidence>
<keyword evidence="1" id="KW-0472">Membrane</keyword>
<evidence type="ECO:0000313" key="3">
    <source>
        <dbReference type="Proteomes" id="UP000002316"/>
    </source>
</evidence>
<dbReference type="GeneID" id="23862459"/>
<name>C9ZSF2_TRYB9</name>
<feature type="transmembrane region" description="Helical" evidence="1">
    <location>
        <begin position="67"/>
        <end position="90"/>
    </location>
</feature>
<keyword evidence="1" id="KW-0812">Transmembrane</keyword>
<accession>C9ZSF2</accession>
<dbReference type="EMBL" id="FN554970">
    <property type="protein sequence ID" value="CBH12336.1"/>
    <property type="molecule type" value="Genomic_DNA"/>
</dbReference>
<dbReference type="Proteomes" id="UP000002316">
    <property type="component" value="Chromosome 7"/>
</dbReference>
<dbReference type="KEGG" id="tbg:TbgDal_VII2905"/>
<protein>
    <submittedName>
        <fullName evidence="2">Uncharacterized protein</fullName>
    </submittedName>
</protein>
<evidence type="ECO:0000256" key="1">
    <source>
        <dbReference type="SAM" id="Phobius"/>
    </source>
</evidence>
<organism evidence="2 3">
    <name type="scientific">Trypanosoma brucei gambiense (strain MHOM/CI/86/DAL972)</name>
    <dbReference type="NCBI Taxonomy" id="679716"/>
    <lineage>
        <taxon>Eukaryota</taxon>
        <taxon>Discoba</taxon>
        <taxon>Euglenozoa</taxon>
        <taxon>Kinetoplastea</taxon>
        <taxon>Metakinetoplastina</taxon>
        <taxon>Trypanosomatida</taxon>
        <taxon>Trypanosomatidae</taxon>
        <taxon>Trypanosoma</taxon>
    </lineage>
</organism>
<dbReference type="RefSeq" id="XP_011774617.1">
    <property type="nucleotide sequence ID" value="XM_011776315.1"/>
</dbReference>
<sequence length="107" mass="11782">MGTLLLLSPYFVILSHKQTDEIAHTYACMKILYLNSIPFFLGGGKGGGGLFIKCTLHLSCINMCMCIFFFVVVSAAVEVCMVVSVILLLFSFSRKGRGNGFNSRPYI</sequence>
<gene>
    <name evidence="2" type="ORF">TbgDal_VII2905</name>
</gene>
<dbReference type="AlphaFoldDB" id="C9ZSF2"/>